<dbReference type="GO" id="GO:0005829">
    <property type="term" value="C:cytosol"/>
    <property type="evidence" value="ECO:0007669"/>
    <property type="project" value="TreeGrafter"/>
</dbReference>
<evidence type="ECO:0000313" key="3">
    <source>
        <dbReference type="EMBL" id="CAI3976059.1"/>
    </source>
</evidence>
<evidence type="ECO:0000259" key="2">
    <source>
        <dbReference type="PROSITE" id="PS50042"/>
    </source>
</evidence>
<dbReference type="InterPro" id="IPR000595">
    <property type="entry name" value="cNMP-bd_dom"/>
</dbReference>
<proteinExistence type="predicted"/>
<dbReference type="EMBL" id="CAMXCT030000241">
    <property type="protein sequence ID" value="CAL4763371.1"/>
    <property type="molecule type" value="Genomic_DNA"/>
</dbReference>
<dbReference type="PANTHER" id="PTHR24567:SF26">
    <property type="entry name" value="REGULATORY PROTEIN YEIL"/>
    <property type="match status" value="1"/>
</dbReference>
<evidence type="ECO:0000256" key="1">
    <source>
        <dbReference type="SAM" id="Phobius"/>
    </source>
</evidence>
<feature type="domain" description="Cyclic nucleotide-binding" evidence="2">
    <location>
        <begin position="50"/>
        <end position="154"/>
    </location>
</feature>
<feature type="transmembrane region" description="Helical" evidence="1">
    <location>
        <begin position="404"/>
        <end position="427"/>
    </location>
</feature>
<keyword evidence="1" id="KW-1133">Transmembrane helix</keyword>
<dbReference type="CDD" id="cd00038">
    <property type="entry name" value="CAP_ED"/>
    <property type="match status" value="2"/>
</dbReference>
<keyword evidence="1" id="KW-0812">Transmembrane</keyword>
<dbReference type="PANTHER" id="PTHR24567">
    <property type="entry name" value="CRP FAMILY TRANSCRIPTIONAL REGULATORY PROTEIN"/>
    <property type="match status" value="1"/>
</dbReference>
<keyword evidence="6" id="KW-1185">Reference proteome</keyword>
<sequence>MALQSTRGRTKSLVLALQPPAATELRPPNRELGVANTREVLRKLRKEESLFTELTMSEMEELADLCSPLSFQRGEVIFSRGEPCTWLGLLLAGRCQAFLPNGKNELRMGEHLPGEMLGLARVALWERSHARAYTLRAIEDGCIAVLSYDQLEGIRRSRPAFHHNLLRALLLQLADACGCFFRGCPVSNRPKWSLGEFSEPRILDFLLKLREEGRLLANADYNCLLTLACRLRITQWQARSNVISKGEALSGALILFEGKMTGFRDAGGSPSVFFNPGDCIGLEYLLGGVQASALDVFAARPSLAALLRNDDLQDIRRENPAIATQILQALHGKFFMELAAPHPESLLLMAEATARLRFAPAQHPGALAPLRFVGQLPPEEAKQALQLAESTAPVPPGEPSVRGMAWIGNIIDTILVGLYGIIIVYIYENYMQVYMGLLMGFNRNNVRYGFTMVYS</sequence>
<dbReference type="SMART" id="SM00100">
    <property type="entry name" value="cNMP"/>
    <property type="match status" value="2"/>
</dbReference>
<evidence type="ECO:0000313" key="5">
    <source>
        <dbReference type="EMBL" id="CAL4763371.1"/>
    </source>
</evidence>
<dbReference type="PROSITE" id="PS50042">
    <property type="entry name" value="CNMP_BINDING_3"/>
    <property type="match status" value="1"/>
</dbReference>
<gene>
    <name evidence="3" type="ORF">C1SCF055_LOCUS4318</name>
</gene>
<dbReference type="Proteomes" id="UP001152797">
    <property type="component" value="Unassembled WGS sequence"/>
</dbReference>
<dbReference type="GO" id="GO:0003700">
    <property type="term" value="F:DNA-binding transcription factor activity"/>
    <property type="evidence" value="ECO:0007669"/>
    <property type="project" value="TreeGrafter"/>
</dbReference>
<dbReference type="Pfam" id="PF00027">
    <property type="entry name" value="cNMP_binding"/>
    <property type="match status" value="1"/>
</dbReference>
<evidence type="ECO:0000313" key="6">
    <source>
        <dbReference type="Proteomes" id="UP001152797"/>
    </source>
</evidence>
<dbReference type="InterPro" id="IPR018490">
    <property type="entry name" value="cNMP-bd_dom_sf"/>
</dbReference>
<dbReference type="InterPro" id="IPR014710">
    <property type="entry name" value="RmlC-like_jellyroll"/>
</dbReference>
<comment type="caution">
    <text evidence="3">The sequence shown here is derived from an EMBL/GenBank/DDBJ whole genome shotgun (WGS) entry which is preliminary data.</text>
</comment>
<accession>A0A9P1BMH9</accession>
<reference evidence="3" key="1">
    <citation type="submission" date="2022-10" db="EMBL/GenBank/DDBJ databases">
        <authorList>
            <person name="Chen Y."/>
            <person name="Dougan E. K."/>
            <person name="Chan C."/>
            <person name="Rhodes N."/>
            <person name="Thang M."/>
        </authorList>
    </citation>
    <scope>NUCLEOTIDE SEQUENCE</scope>
</reference>
<dbReference type="SUPFAM" id="SSF51206">
    <property type="entry name" value="cAMP-binding domain-like"/>
    <property type="match status" value="2"/>
</dbReference>
<keyword evidence="1" id="KW-0472">Membrane</keyword>
<organism evidence="3">
    <name type="scientific">Cladocopium goreaui</name>
    <dbReference type="NCBI Taxonomy" id="2562237"/>
    <lineage>
        <taxon>Eukaryota</taxon>
        <taxon>Sar</taxon>
        <taxon>Alveolata</taxon>
        <taxon>Dinophyceae</taxon>
        <taxon>Suessiales</taxon>
        <taxon>Symbiodiniaceae</taxon>
        <taxon>Cladocopium</taxon>
    </lineage>
</organism>
<evidence type="ECO:0000313" key="4">
    <source>
        <dbReference type="EMBL" id="CAL1129434.1"/>
    </source>
</evidence>
<reference evidence="4" key="2">
    <citation type="submission" date="2024-04" db="EMBL/GenBank/DDBJ databases">
        <authorList>
            <person name="Chen Y."/>
            <person name="Shah S."/>
            <person name="Dougan E. K."/>
            <person name="Thang M."/>
            <person name="Chan C."/>
        </authorList>
    </citation>
    <scope>NUCLEOTIDE SEQUENCE [LARGE SCALE GENOMIC DNA]</scope>
</reference>
<dbReference type="EMBL" id="CAMXCT010000241">
    <property type="protein sequence ID" value="CAI3976059.1"/>
    <property type="molecule type" value="Genomic_DNA"/>
</dbReference>
<protein>
    <submittedName>
        <fullName evidence="5">Cyclic nucleotide-binding domain-containing protein</fullName>
    </submittedName>
</protein>
<dbReference type="InterPro" id="IPR050397">
    <property type="entry name" value="Env_Response_Regulators"/>
</dbReference>
<name>A0A9P1BMH9_9DINO</name>
<dbReference type="Gene3D" id="2.60.120.10">
    <property type="entry name" value="Jelly Rolls"/>
    <property type="match status" value="2"/>
</dbReference>
<dbReference type="EMBL" id="CAMXCT020000241">
    <property type="protein sequence ID" value="CAL1129434.1"/>
    <property type="molecule type" value="Genomic_DNA"/>
</dbReference>
<dbReference type="OrthoDB" id="431869at2759"/>
<dbReference type="AlphaFoldDB" id="A0A9P1BMH9"/>